<feature type="transmembrane region" description="Helical" evidence="1">
    <location>
        <begin position="169"/>
        <end position="189"/>
    </location>
</feature>
<reference evidence="3" key="1">
    <citation type="journal article" date="2019" name="Int. J. Syst. Evol. Microbiol.">
        <title>The Global Catalogue of Microorganisms (GCM) 10K type strain sequencing project: providing services to taxonomists for standard genome sequencing and annotation.</title>
        <authorList>
            <consortium name="The Broad Institute Genomics Platform"/>
            <consortium name="The Broad Institute Genome Sequencing Center for Infectious Disease"/>
            <person name="Wu L."/>
            <person name="Ma J."/>
        </authorList>
    </citation>
    <scope>NUCLEOTIDE SEQUENCE [LARGE SCALE GENOMIC DNA]</scope>
    <source>
        <strain evidence="3">2902at01</strain>
    </source>
</reference>
<protein>
    <recommendedName>
        <fullName evidence="4">ABC-2 family transporter protein</fullName>
    </recommendedName>
</protein>
<keyword evidence="1" id="KW-1133">Transmembrane helix</keyword>
<evidence type="ECO:0000313" key="3">
    <source>
        <dbReference type="Proteomes" id="UP001595868"/>
    </source>
</evidence>
<dbReference type="Proteomes" id="UP001595868">
    <property type="component" value="Unassembled WGS sequence"/>
</dbReference>
<feature type="transmembrane region" description="Helical" evidence="1">
    <location>
        <begin position="83"/>
        <end position="104"/>
    </location>
</feature>
<feature type="transmembrane region" description="Helical" evidence="1">
    <location>
        <begin position="44"/>
        <end position="63"/>
    </location>
</feature>
<sequence length="204" mass="21286">MRWLRLYLRSRRIPLALLTATVTSTLVWALWLAFSDRPVIGTRFVSLTVTLAVTAFAATLAGADDELDHTAATSWPVRRAGHLLLTATAIIAPLLLSTVTHARFAPLAVVVRDTAGILGLTALGAALVGAAWSWLAPLVWTLVTVVPLLDPDAGPHMRVVVWSIEPAGSTAAAACAGVLAVTGVLAYAVRGCPRRPAAATVADG</sequence>
<dbReference type="RefSeq" id="WP_377548363.1">
    <property type="nucleotide sequence ID" value="NZ_JBHSBN010000014.1"/>
</dbReference>
<keyword evidence="1" id="KW-0472">Membrane</keyword>
<comment type="caution">
    <text evidence="2">The sequence shown here is derived from an EMBL/GenBank/DDBJ whole genome shotgun (WGS) entry which is preliminary data.</text>
</comment>
<organism evidence="2 3">
    <name type="scientific">Micromonospora zhanjiangensis</name>
    <dbReference type="NCBI Taxonomy" id="1522057"/>
    <lineage>
        <taxon>Bacteria</taxon>
        <taxon>Bacillati</taxon>
        <taxon>Actinomycetota</taxon>
        <taxon>Actinomycetes</taxon>
        <taxon>Micromonosporales</taxon>
        <taxon>Micromonosporaceae</taxon>
        <taxon>Micromonospora</taxon>
    </lineage>
</organism>
<gene>
    <name evidence="2" type="ORF">ACFOX0_20535</name>
</gene>
<feature type="transmembrane region" description="Helical" evidence="1">
    <location>
        <begin position="12"/>
        <end position="32"/>
    </location>
</feature>
<feature type="transmembrane region" description="Helical" evidence="1">
    <location>
        <begin position="116"/>
        <end position="149"/>
    </location>
</feature>
<dbReference type="EMBL" id="JBHSBN010000014">
    <property type="protein sequence ID" value="MFC4108308.1"/>
    <property type="molecule type" value="Genomic_DNA"/>
</dbReference>
<keyword evidence="3" id="KW-1185">Reference proteome</keyword>
<evidence type="ECO:0000256" key="1">
    <source>
        <dbReference type="SAM" id="Phobius"/>
    </source>
</evidence>
<evidence type="ECO:0008006" key="4">
    <source>
        <dbReference type="Google" id="ProtNLM"/>
    </source>
</evidence>
<evidence type="ECO:0000313" key="2">
    <source>
        <dbReference type="EMBL" id="MFC4108308.1"/>
    </source>
</evidence>
<accession>A0ABV8KQ87</accession>
<keyword evidence="1" id="KW-0812">Transmembrane</keyword>
<name>A0ABV8KQ87_9ACTN</name>
<proteinExistence type="predicted"/>